<dbReference type="InterPro" id="IPR002902">
    <property type="entry name" value="GNK2"/>
</dbReference>
<proteinExistence type="predicted"/>
<keyword evidence="5" id="KW-1185">Reference proteome</keyword>
<evidence type="ECO:0000256" key="1">
    <source>
        <dbReference type="ARBA" id="ARBA00022729"/>
    </source>
</evidence>
<dbReference type="AlphaFoldDB" id="A0A6J1BBX2"/>
<feature type="chain" id="PRO_5027024257" evidence="3">
    <location>
        <begin position="26"/>
        <end position="251"/>
    </location>
</feature>
<dbReference type="CDD" id="cd23509">
    <property type="entry name" value="Gnk2-like"/>
    <property type="match status" value="2"/>
</dbReference>
<keyword evidence="1 3" id="KW-0732">Signal</keyword>
<dbReference type="Proteomes" id="UP000504621">
    <property type="component" value="Unplaced"/>
</dbReference>
<dbReference type="GeneID" id="110426170"/>
<evidence type="ECO:0000256" key="3">
    <source>
        <dbReference type="SAM" id="SignalP"/>
    </source>
</evidence>
<evidence type="ECO:0000313" key="5">
    <source>
        <dbReference type="Proteomes" id="UP000504621"/>
    </source>
</evidence>
<dbReference type="RefSeq" id="XP_021296997.1">
    <property type="nucleotide sequence ID" value="XM_021441322.1"/>
</dbReference>
<evidence type="ECO:0000256" key="2">
    <source>
        <dbReference type="ARBA" id="ARBA00022737"/>
    </source>
</evidence>
<feature type="domain" description="Gnk2-homologous" evidence="4">
    <location>
        <begin position="138"/>
        <end position="245"/>
    </location>
</feature>
<dbReference type="FunFam" id="3.30.430.20:FF:000003">
    <property type="entry name" value="Cysteine-rich RLK (RECEPTOR-like protein kinase) 10"/>
    <property type="match status" value="1"/>
</dbReference>
<keyword evidence="2" id="KW-0677">Repeat</keyword>
<name>A0A6J1BBX2_9ROSI</name>
<dbReference type="PANTHER" id="PTHR32099:SF51">
    <property type="entry name" value="CYSTEINE-RICH RECEPTOR-LIKE PROTEIN KINASE 25 ISOFORM X1"/>
    <property type="match status" value="1"/>
</dbReference>
<gene>
    <name evidence="6" type="primary">LOC110426170</name>
</gene>
<dbReference type="PROSITE" id="PS51473">
    <property type="entry name" value="GNK2"/>
    <property type="match status" value="2"/>
</dbReference>
<reference evidence="6" key="1">
    <citation type="submission" date="2025-08" db="UniProtKB">
        <authorList>
            <consortium name="RefSeq"/>
        </authorList>
    </citation>
    <scope>IDENTIFICATION</scope>
    <source>
        <tissue evidence="6">Leaf</tissue>
    </source>
</reference>
<dbReference type="OrthoDB" id="1909574at2759"/>
<organism evidence="5 6">
    <name type="scientific">Herrania umbratica</name>
    <dbReference type="NCBI Taxonomy" id="108875"/>
    <lineage>
        <taxon>Eukaryota</taxon>
        <taxon>Viridiplantae</taxon>
        <taxon>Streptophyta</taxon>
        <taxon>Embryophyta</taxon>
        <taxon>Tracheophyta</taxon>
        <taxon>Spermatophyta</taxon>
        <taxon>Magnoliopsida</taxon>
        <taxon>eudicotyledons</taxon>
        <taxon>Gunneridae</taxon>
        <taxon>Pentapetalae</taxon>
        <taxon>rosids</taxon>
        <taxon>malvids</taxon>
        <taxon>Malvales</taxon>
        <taxon>Malvaceae</taxon>
        <taxon>Byttnerioideae</taxon>
        <taxon>Herrania</taxon>
    </lineage>
</organism>
<accession>A0A6J1BBX2</accession>
<evidence type="ECO:0000259" key="4">
    <source>
        <dbReference type="PROSITE" id="PS51473"/>
    </source>
</evidence>
<dbReference type="PANTHER" id="PTHR32099">
    <property type="entry name" value="CYSTEINE-RICH REPEAT SECRETORY PROTEIN"/>
    <property type="match status" value="1"/>
</dbReference>
<sequence>MAIASLTLPIFFSAIFVHLLTLSIAQKELRYSYCENRRGNFSAGSPYHDNLNRVLSSLSSDTENDHGFYNASFGENPDHVFARALCRGDVEPATCRSCISDTSNLRASVCPNQKEAILGYDECMVFYTNRSIFGVIETSPRLWLWNPVNASDPASLSATLRTLLDTSRMQAAAGDSLRKFAVNDAVASDFTRVFVLTECTPDLSEQQCLNCLDQIIEEQPDCCTGRTGGRVIAPSCNFRFENYRFYNITPV</sequence>
<dbReference type="InterPro" id="IPR038408">
    <property type="entry name" value="GNK2_sf"/>
</dbReference>
<protein>
    <submittedName>
        <fullName evidence="6">Cysteine-rich repeat secretory protein 38-like</fullName>
    </submittedName>
</protein>
<feature type="domain" description="Gnk2-homologous" evidence="4">
    <location>
        <begin position="29"/>
        <end position="132"/>
    </location>
</feature>
<dbReference type="FunFam" id="3.30.430.20:FF:000002">
    <property type="entry name" value="Cysteine-rich receptor-like protein kinase 10"/>
    <property type="match status" value="1"/>
</dbReference>
<dbReference type="Pfam" id="PF01657">
    <property type="entry name" value="Stress-antifung"/>
    <property type="match status" value="2"/>
</dbReference>
<evidence type="ECO:0000313" key="6">
    <source>
        <dbReference type="RefSeq" id="XP_021296997.1"/>
    </source>
</evidence>
<feature type="signal peptide" evidence="3">
    <location>
        <begin position="1"/>
        <end position="25"/>
    </location>
</feature>
<dbReference type="Gene3D" id="3.30.430.20">
    <property type="entry name" value="Gnk2 domain, C-X8-C-X2-C motif"/>
    <property type="match status" value="2"/>
</dbReference>